<dbReference type="InterPro" id="IPR050490">
    <property type="entry name" value="Bact_solute-bd_prot1"/>
</dbReference>
<dbReference type="KEGG" id="nak:EH165_10930"/>
<reference evidence="2 3" key="1">
    <citation type="submission" date="2018-11" db="EMBL/GenBank/DDBJ databases">
        <authorList>
            <person name="Da X."/>
        </authorList>
    </citation>
    <scope>NUCLEOTIDE SEQUENCE [LARGE SCALE GENOMIC DNA]</scope>
    <source>
        <strain evidence="2 3">S14-144</strain>
    </source>
</reference>
<dbReference type="Proteomes" id="UP000268084">
    <property type="component" value="Chromosome"/>
</dbReference>
<evidence type="ECO:0000313" key="3">
    <source>
        <dbReference type="Proteomes" id="UP000268084"/>
    </source>
</evidence>
<dbReference type="InterPro" id="IPR006059">
    <property type="entry name" value="SBP"/>
</dbReference>
<keyword evidence="1" id="KW-0732">Signal</keyword>
<dbReference type="OrthoDB" id="2510110at2"/>
<dbReference type="CDD" id="cd14748">
    <property type="entry name" value="PBP2_UgpB"/>
    <property type="match status" value="1"/>
</dbReference>
<accession>A0A3G8ZQN7</accession>
<protein>
    <submittedName>
        <fullName evidence="2">ABC transporter substrate-binding protein</fullName>
    </submittedName>
</protein>
<dbReference type="RefSeq" id="WP_124800474.1">
    <property type="nucleotide sequence ID" value="NZ_CP034170.1"/>
</dbReference>
<dbReference type="AlphaFoldDB" id="A0A3G8ZQN7"/>
<keyword evidence="3" id="KW-1185">Reference proteome</keyword>
<dbReference type="PANTHER" id="PTHR43649">
    <property type="entry name" value="ARABINOSE-BINDING PROTEIN-RELATED"/>
    <property type="match status" value="1"/>
</dbReference>
<gene>
    <name evidence="2" type="ORF">EH165_10930</name>
</gene>
<proteinExistence type="predicted"/>
<feature type="chain" id="PRO_5018227636" evidence="1">
    <location>
        <begin position="25"/>
        <end position="457"/>
    </location>
</feature>
<evidence type="ECO:0000256" key="1">
    <source>
        <dbReference type="SAM" id="SignalP"/>
    </source>
</evidence>
<name>A0A3G8ZQN7_9ACTN</name>
<dbReference type="PANTHER" id="PTHR43649:SF30">
    <property type="entry name" value="ABC TRANSPORTER SUBSTRATE-BINDING PROTEIN"/>
    <property type="match status" value="1"/>
</dbReference>
<dbReference type="SUPFAM" id="SSF53850">
    <property type="entry name" value="Periplasmic binding protein-like II"/>
    <property type="match status" value="1"/>
</dbReference>
<reference evidence="2 3" key="2">
    <citation type="submission" date="2018-12" db="EMBL/GenBank/DDBJ databases">
        <title>Nakamurella antarcticus sp. nov., isolated from Antarctica South Shetland Islands soil.</title>
        <authorList>
            <person name="Peng F."/>
        </authorList>
    </citation>
    <scope>NUCLEOTIDE SEQUENCE [LARGE SCALE GENOMIC DNA]</scope>
    <source>
        <strain evidence="2 3">S14-144</strain>
    </source>
</reference>
<dbReference type="InterPro" id="IPR006311">
    <property type="entry name" value="TAT_signal"/>
</dbReference>
<feature type="signal peptide" evidence="1">
    <location>
        <begin position="1"/>
        <end position="24"/>
    </location>
</feature>
<dbReference type="PROSITE" id="PS51318">
    <property type="entry name" value="TAT"/>
    <property type="match status" value="1"/>
</dbReference>
<evidence type="ECO:0000313" key="2">
    <source>
        <dbReference type="EMBL" id="AZI59570.1"/>
    </source>
</evidence>
<dbReference type="Gene3D" id="3.40.190.10">
    <property type="entry name" value="Periplasmic binding protein-like II"/>
    <property type="match status" value="1"/>
</dbReference>
<organism evidence="2 3">
    <name type="scientific">Nakamurella antarctica</name>
    <dbReference type="NCBI Taxonomy" id="1902245"/>
    <lineage>
        <taxon>Bacteria</taxon>
        <taxon>Bacillati</taxon>
        <taxon>Actinomycetota</taxon>
        <taxon>Actinomycetes</taxon>
        <taxon>Nakamurellales</taxon>
        <taxon>Nakamurellaceae</taxon>
        <taxon>Nakamurella</taxon>
    </lineage>
</organism>
<dbReference type="Pfam" id="PF13416">
    <property type="entry name" value="SBP_bac_8"/>
    <property type="match status" value="1"/>
</dbReference>
<sequence>MPAALDRRRFLQLSGLGLSAAALAACGGPATVTQSGSTAAGVSGSAGSAASSGIDYSGVKPASEITWWSNHPGKSEDVEKALIEKFHQSQKDIKVTLVTAGANYEEVAQKFQTAQVGGELPNLVVFSDVWWFRYFLADTIAPLDPLIKQLEIDTSDYRDSLITDYQYNGQQWALPFARSTPLFYFNKAHFAAAGLGDKAPATWDEFSEWVPKLQGAGLGTQSVYQHPALAGYAGWSFQNNLWGQGGGWSSEWDITADSKQSVAAMQWLQDSVYRGKWAGVSSNDAIDDLAAGAVSATIASTGSLVGAIKAAKFDIGVGFLPGGPTEKSPVCPTGGAGIGIPKKNTPEQQLAAATFLKFLTLPENTASFSAATGYMPVRKSADMKLVVQKTPQIQVAIDQLAVTRSQDYARTFLPGADIEMANTCGKILTQQGDVATELAALKVKLTDIYTSDVKPKL</sequence>
<dbReference type="EMBL" id="CP034170">
    <property type="protein sequence ID" value="AZI59570.1"/>
    <property type="molecule type" value="Genomic_DNA"/>
</dbReference>
<dbReference type="PROSITE" id="PS51257">
    <property type="entry name" value="PROKAR_LIPOPROTEIN"/>
    <property type="match status" value="1"/>
</dbReference>